<comment type="caution">
    <text evidence="5">The sequence shown here is derived from an EMBL/GenBank/DDBJ whole genome shotgun (WGS) entry which is preliminary data.</text>
</comment>
<dbReference type="GO" id="GO:0071474">
    <property type="term" value="P:cellular hyperosmotic response"/>
    <property type="evidence" value="ECO:0007669"/>
    <property type="project" value="TreeGrafter"/>
</dbReference>
<dbReference type="STRING" id="305900.GV64_05960"/>
<protein>
    <recommendedName>
        <fullName evidence="4">Response regulatory domain-containing protein</fullName>
    </recommendedName>
</protein>
<feature type="modified residue" description="4-aspartylphosphate" evidence="3">
    <location>
        <position position="58"/>
    </location>
</feature>
<sequence>MDLSGKHILIAEDNMANQFVIKQLLKKVNIAPVFAKNGEEVIEMYKSKYAEWDLVFMDCKMPVIDGYQATEAIRQFERENGLEKGLIIGLSANAFTGSTNEAMASGMDDYLTKPIERDKMMQLLSQYLQ</sequence>
<proteinExistence type="predicted"/>
<dbReference type="eggNOG" id="COG0745">
    <property type="taxonomic scope" value="Bacteria"/>
</dbReference>
<dbReference type="PANTHER" id="PTHR45339:SF1">
    <property type="entry name" value="HYBRID SIGNAL TRANSDUCTION HISTIDINE KINASE J"/>
    <property type="match status" value="1"/>
</dbReference>
<dbReference type="Gene3D" id="3.40.50.2300">
    <property type="match status" value="1"/>
</dbReference>
<evidence type="ECO:0000256" key="2">
    <source>
        <dbReference type="ARBA" id="ARBA00023012"/>
    </source>
</evidence>
<accession>A0A081K858</accession>
<dbReference type="SMART" id="SM00448">
    <property type="entry name" value="REC"/>
    <property type="match status" value="1"/>
</dbReference>
<evidence type="ECO:0000256" key="3">
    <source>
        <dbReference type="PROSITE-ProRule" id="PRU00169"/>
    </source>
</evidence>
<keyword evidence="2" id="KW-0902">Two-component regulatory system</keyword>
<dbReference type="Proteomes" id="UP000027997">
    <property type="component" value="Unassembled WGS sequence"/>
</dbReference>
<dbReference type="InterPro" id="IPR011006">
    <property type="entry name" value="CheY-like_superfamily"/>
</dbReference>
<dbReference type="AlphaFoldDB" id="A0A081K858"/>
<gene>
    <name evidence="5" type="ORF">GV64_05960</name>
</gene>
<evidence type="ECO:0000259" key="4">
    <source>
        <dbReference type="PROSITE" id="PS50110"/>
    </source>
</evidence>
<keyword evidence="6" id="KW-1185">Reference proteome</keyword>
<evidence type="ECO:0000313" key="5">
    <source>
        <dbReference type="EMBL" id="KEI70334.1"/>
    </source>
</evidence>
<organism evidence="5 6">
    <name type="scientific">Endozoicomonas elysicola</name>
    <dbReference type="NCBI Taxonomy" id="305900"/>
    <lineage>
        <taxon>Bacteria</taxon>
        <taxon>Pseudomonadati</taxon>
        <taxon>Pseudomonadota</taxon>
        <taxon>Gammaproteobacteria</taxon>
        <taxon>Oceanospirillales</taxon>
        <taxon>Endozoicomonadaceae</taxon>
        <taxon>Endozoicomonas</taxon>
    </lineage>
</organism>
<evidence type="ECO:0000256" key="1">
    <source>
        <dbReference type="ARBA" id="ARBA00022553"/>
    </source>
</evidence>
<dbReference type="RefSeq" id="WP_020581109.1">
    <property type="nucleotide sequence ID" value="NZ_JOJP01000001.1"/>
</dbReference>
<dbReference type="SUPFAM" id="SSF52172">
    <property type="entry name" value="CheY-like"/>
    <property type="match status" value="1"/>
</dbReference>
<reference evidence="5 6" key="1">
    <citation type="submission" date="2014-06" db="EMBL/GenBank/DDBJ databases">
        <title>Whole Genome Sequences of Three Symbiotic Endozoicomonas Bacteria.</title>
        <authorList>
            <person name="Neave M.J."/>
            <person name="Apprill A."/>
            <person name="Voolstra C.R."/>
        </authorList>
    </citation>
    <scope>NUCLEOTIDE SEQUENCE [LARGE SCALE GENOMIC DNA]</scope>
    <source>
        <strain evidence="5 6">DSM 22380</strain>
    </source>
</reference>
<name>A0A081K858_9GAMM</name>
<dbReference type="CDD" id="cd17546">
    <property type="entry name" value="REC_hyHK_CKI1_RcsC-like"/>
    <property type="match status" value="1"/>
</dbReference>
<feature type="domain" description="Response regulatory" evidence="4">
    <location>
        <begin position="7"/>
        <end position="128"/>
    </location>
</feature>
<dbReference type="PROSITE" id="PS50110">
    <property type="entry name" value="RESPONSE_REGULATORY"/>
    <property type="match status" value="1"/>
</dbReference>
<dbReference type="GO" id="GO:0000160">
    <property type="term" value="P:phosphorelay signal transduction system"/>
    <property type="evidence" value="ECO:0007669"/>
    <property type="project" value="UniProtKB-KW"/>
</dbReference>
<dbReference type="PANTHER" id="PTHR45339">
    <property type="entry name" value="HYBRID SIGNAL TRANSDUCTION HISTIDINE KINASE J"/>
    <property type="match status" value="1"/>
</dbReference>
<evidence type="ECO:0000313" key="6">
    <source>
        <dbReference type="Proteomes" id="UP000027997"/>
    </source>
</evidence>
<dbReference type="EMBL" id="JOJP01000001">
    <property type="protein sequence ID" value="KEI70334.1"/>
    <property type="molecule type" value="Genomic_DNA"/>
</dbReference>
<dbReference type="InterPro" id="IPR001789">
    <property type="entry name" value="Sig_transdc_resp-reg_receiver"/>
</dbReference>
<dbReference type="Pfam" id="PF00072">
    <property type="entry name" value="Response_reg"/>
    <property type="match status" value="1"/>
</dbReference>
<dbReference type="GO" id="GO:0004673">
    <property type="term" value="F:protein histidine kinase activity"/>
    <property type="evidence" value="ECO:0007669"/>
    <property type="project" value="TreeGrafter"/>
</dbReference>
<keyword evidence="1 3" id="KW-0597">Phosphoprotein</keyword>